<feature type="transmembrane region" description="Helical" evidence="20">
    <location>
        <begin position="380"/>
        <end position="399"/>
    </location>
</feature>
<evidence type="ECO:0000256" key="18">
    <source>
        <dbReference type="ARBA" id="ARBA00024631"/>
    </source>
</evidence>
<dbReference type="GeneTree" id="ENSGT01030000234623"/>
<keyword evidence="11" id="KW-0051">Antiviral defense</keyword>
<keyword evidence="10" id="KW-0443">Lipid metabolism</keyword>
<keyword evidence="7 20" id="KW-0812">Transmembrane</keyword>
<organism evidence="22 23">
    <name type="scientific">Ornithorhynchus anatinus</name>
    <name type="common">Duckbill platypus</name>
    <dbReference type="NCBI Taxonomy" id="9258"/>
    <lineage>
        <taxon>Eukaryota</taxon>
        <taxon>Metazoa</taxon>
        <taxon>Chordata</taxon>
        <taxon>Craniata</taxon>
        <taxon>Vertebrata</taxon>
        <taxon>Euteleostomi</taxon>
        <taxon>Mammalia</taxon>
        <taxon>Monotremata</taxon>
        <taxon>Ornithorhynchidae</taxon>
        <taxon>Ornithorhynchus</taxon>
    </lineage>
</organism>
<gene>
    <name evidence="22" type="primary">SERINC5</name>
</gene>
<keyword evidence="9 20" id="KW-1133">Transmembrane helix</keyword>
<keyword evidence="6" id="KW-0399">Innate immunity</keyword>
<dbReference type="GO" id="GO:0045087">
    <property type="term" value="P:innate immune response"/>
    <property type="evidence" value="ECO:0007669"/>
    <property type="project" value="UniProtKB-KW"/>
</dbReference>
<comment type="catalytic activity">
    <reaction evidence="16">
        <text>a 1,2-diacyl-sn-glycero-3-phospho-L-serine(in) = a 1,2-diacyl-sn-glycero-3-phospho-L-serine(out)</text>
        <dbReference type="Rhea" id="RHEA:38663"/>
        <dbReference type="ChEBI" id="CHEBI:57262"/>
    </reaction>
</comment>
<feature type="transmembrane region" description="Helical" evidence="20">
    <location>
        <begin position="88"/>
        <end position="107"/>
    </location>
</feature>
<dbReference type="HOGENOM" id="CLU_029574_5_2_1"/>
<evidence type="ECO:0000256" key="1">
    <source>
        <dbReference type="ARBA" id="ARBA00004651"/>
    </source>
</evidence>
<evidence type="ECO:0000256" key="11">
    <source>
        <dbReference type="ARBA" id="ARBA00023118"/>
    </source>
</evidence>
<keyword evidence="13" id="KW-0325">Glycoprotein</keyword>
<feature type="compositionally biased region" description="Low complexity" evidence="19">
    <location>
        <begin position="287"/>
        <end position="296"/>
    </location>
</feature>
<dbReference type="PANTHER" id="PTHR10383">
    <property type="entry name" value="SERINE INCORPORATOR"/>
    <property type="match status" value="1"/>
</dbReference>
<dbReference type="Ensembl" id="ENSOANT00000012554.3">
    <property type="protein sequence ID" value="ENSOANP00000012552.3"/>
    <property type="gene ID" value="ENSOANG00000007885.4"/>
</dbReference>
<keyword evidence="21" id="KW-0732">Signal</keyword>
<dbReference type="Bgee" id="ENSOANG00000007885">
    <property type="expression patterns" value="Expressed in liver and 8 other cell types or tissues"/>
</dbReference>
<evidence type="ECO:0000256" key="2">
    <source>
        <dbReference type="ARBA" id="ARBA00006665"/>
    </source>
</evidence>
<feature type="region of interest" description="Disordered" evidence="19">
    <location>
        <begin position="413"/>
        <end position="459"/>
    </location>
</feature>
<keyword evidence="14" id="KW-0594">Phospholipid biosynthesis</keyword>
<evidence type="ECO:0000256" key="6">
    <source>
        <dbReference type="ARBA" id="ARBA00022588"/>
    </source>
</evidence>
<feature type="signal peptide" evidence="21">
    <location>
        <begin position="1"/>
        <end position="22"/>
    </location>
</feature>
<feature type="compositionally biased region" description="Pro residues" evidence="19">
    <location>
        <begin position="417"/>
        <end position="426"/>
    </location>
</feature>
<keyword evidence="12 20" id="KW-0472">Membrane</keyword>
<evidence type="ECO:0000256" key="15">
    <source>
        <dbReference type="ARBA" id="ARBA00023264"/>
    </source>
</evidence>
<evidence type="ECO:0000256" key="16">
    <source>
        <dbReference type="ARBA" id="ARBA00024479"/>
    </source>
</evidence>
<evidence type="ECO:0000256" key="13">
    <source>
        <dbReference type="ARBA" id="ARBA00023180"/>
    </source>
</evidence>
<evidence type="ECO:0000313" key="23">
    <source>
        <dbReference type="Proteomes" id="UP000002279"/>
    </source>
</evidence>
<dbReference type="eggNOG" id="KOG2592">
    <property type="taxonomic scope" value="Eukaryota"/>
</dbReference>
<keyword evidence="23" id="KW-1185">Reference proteome</keyword>
<evidence type="ECO:0000256" key="8">
    <source>
        <dbReference type="ARBA" id="ARBA00022859"/>
    </source>
</evidence>
<dbReference type="GO" id="GO:0005886">
    <property type="term" value="C:plasma membrane"/>
    <property type="evidence" value="ECO:0007669"/>
    <property type="project" value="UniProtKB-SubCell"/>
</dbReference>
<dbReference type="AlphaFoldDB" id="F7DZZ5"/>
<proteinExistence type="inferred from homology"/>
<reference evidence="22 23" key="1">
    <citation type="journal article" date="2008" name="Nature">
        <title>Genome analysis of the platypus reveals unique signatures of evolution.</title>
        <authorList>
            <person name="Warren W.C."/>
            <person name="Hillier L.W."/>
            <person name="Marshall Graves J.A."/>
            <person name="Birney E."/>
            <person name="Ponting C.P."/>
            <person name="Grutzner F."/>
            <person name="Belov K."/>
            <person name="Miller W."/>
            <person name="Clarke L."/>
            <person name="Chinwalla A.T."/>
            <person name="Yang S.P."/>
            <person name="Heger A."/>
            <person name="Locke D.P."/>
            <person name="Miethke P."/>
            <person name="Waters P.D."/>
            <person name="Veyrunes F."/>
            <person name="Fulton L."/>
            <person name="Fulton B."/>
            <person name="Graves T."/>
            <person name="Wallis J."/>
            <person name="Puente X.S."/>
            <person name="Lopez-Otin C."/>
            <person name="Ordonez G.R."/>
            <person name="Eichler E.E."/>
            <person name="Chen L."/>
            <person name="Cheng Z."/>
            <person name="Deakin J.E."/>
            <person name="Alsop A."/>
            <person name="Thompson K."/>
            <person name="Kirby P."/>
            <person name="Papenfuss A.T."/>
            <person name="Wakefield M.J."/>
            <person name="Olender T."/>
            <person name="Lancet D."/>
            <person name="Huttley G.A."/>
            <person name="Smit A.F."/>
            <person name="Pask A."/>
            <person name="Temple-Smith P."/>
            <person name="Batzer M.A."/>
            <person name="Walker J.A."/>
            <person name="Konkel M.K."/>
            <person name="Harris R.S."/>
            <person name="Whittington C.M."/>
            <person name="Wong E.S."/>
            <person name="Gemmell N.J."/>
            <person name="Buschiazzo E."/>
            <person name="Vargas Jentzsch I.M."/>
            <person name="Merkel A."/>
            <person name="Schmitz J."/>
            <person name="Zemann A."/>
            <person name="Churakov G."/>
            <person name="Kriegs J.O."/>
            <person name="Brosius J."/>
            <person name="Murchison E.P."/>
            <person name="Sachidanandam R."/>
            <person name="Smith C."/>
            <person name="Hannon G.J."/>
            <person name="Tsend-Ayush E."/>
            <person name="McMillan D."/>
            <person name="Attenborough R."/>
            <person name="Rens W."/>
            <person name="Ferguson-Smith M."/>
            <person name="Lefevre C.M."/>
            <person name="Sharp J.A."/>
            <person name="Nicholas K.R."/>
            <person name="Ray D.A."/>
            <person name="Kube M."/>
            <person name="Reinhardt R."/>
            <person name="Pringle T.H."/>
            <person name="Taylor J."/>
            <person name="Jones R.C."/>
            <person name="Nixon B."/>
            <person name="Dacheux J.L."/>
            <person name="Niwa H."/>
            <person name="Sekita Y."/>
            <person name="Huang X."/>
            <person name="Stark A."/>
            <person name="Kheradpour P."/>
            <person name="Kellis M."/>
            <person name="Flicek P."/>
            <person name="Chen Y."/>
            <person name="Webber C."/>
            <person name="Hardison R."/>
            <person name="Nelson J."/>
            <person name="Hallsworth-Pepin K."/>
            <person name="Delehaunty K."/>
            <person name="Markovic C."/>
            <person name="Minx P."/>
            <person name="Feng Y."/>
            <person name="Kremitzki C."/>
            <person name="Mitreva M."/>
            <person name="Glasscock J."/>
            <person name="Wylie T."/>
            <person name="Wohldmann P."/>
            <person name="Thiru P."/>
            <person name="Nhan M.N."/>
            <person name="Pohl C.S."/>
            <person name="Smith S.M."/>
            <person name="Hou S."/>
            <person name="Nefedov M."/>
            <person name="de Jong P.J."/>
            <person name="Renfree M.B."/>
            <person name="Mardis E.R."/>
            <person name="Wilson R.K."/>
        </authorList>
    </citation>
    <scope>NUCLEOTIDE SEQUENCE [LARGE SCALE GENOMIC DNA]</scope>
    <source>
        <strain evidence="22 23">Glennie</strain>
    </source>
</reference>
<accession>F7DZZ5</accession>
<name>F7DZZ5_ORNAN</name>
<evidence type="ECO:0000256" key="7">
    <source>
        <dbReference type="ARBA" id="ARBA00022692"/>
    </source>
</evidence>
<evidence type="ECO:0000256" key="5">
    <source>
        <dbReference type="ARBA" id="ARBA00022516"/>
    </source>
</evidence>
<keyword evidence="4" id="KW-1003">Cell membrane</keyword>
<feature type="transmembrane region" description="Helical" evidence="20">
    <location>
        <begin position="53"/>
        <end position="76"/>
    </location>
</feature>
<feature type="compositionally biased region" description="Basic and acidic residues" evidence="19">
    <location>
        <begin position="432"/>
        <end position="449"/>
    </location>
</feature>
<keyword evidence="15" id="KW-1208">Phospholipid metabolism</keyword>
<comment type="subcellular location">
    <subcellularLocation>
        <location evidence="1">Cell membrane</location>
        <topology evidence="1">Multi-pass membrane protein</topology>
    </subcellularLocation>
</comment>
<comment type="catalytic activity">
    <reaction evidence="18">
        <text>a 1,2-diacyl-sn-glycero-3-phosphocholine(in) = a 1,2-diacyl-sn-glycero-3-phosphocholine(out)</text>
        <dbReference type="Rhea" id="RHEA:38571"/>
        <dbReference type="ChEBI" id="CHEBI:57643"/>
    </reaction>
</comment>
<evidence type="ECO:0000256" key="17">
    <source>
        <dbReference type="ARBA" id="ARBA00024615"/>
    </source>
</evidence>
<evidence type="ECO:0000256" key="4">
    <source>
        <dbReference type="ARBA" id="ARBA00022475"/>
    </source>
</evidence>
<evidence type="ECO:0000256" key="14">
    <source>
        <dbReference type="ARBA" id="ARBA00023209"/>
    </source>
</evidence>
<dbReference type="Proteomes" id="UP000002279">
    <property type="component" value="Chromosome 1"/>
</dbReference>
<dbReference type="GO" id="GO:0051607">
    <property type="term" value="P:defense response to virus"/>
    <property type="evidence" value="ECO:0007669"/>
    <property type="project" value="UniProtKB-KW"/>
</dbReference>
<evidence type="ECO:0000256" key="19">
    <source>
        <dbReference type="SAM" id="MobiDB-lite"/>
    </source>
</evidence>
<dbReference type="PANTHER" id="PTHR10383:SF16">
    <property type="entry name" value="SERINE INCORPORATOR 5"/>
    <property type="match status" value="1"/>
</dbReference>
<dbReference type="STRING" id="9258.ENSOANP00000012552"/>
<comment type="catalytic activity">
    <reaction evidence="17">
        <text>a 1,2-diacyl-sn-glycero-3-phosphoethanolamine(in) = a 1,2-diacyl-sn-glycero-3-phosphoethanolamine(out)</text>
        <dbReference type="Rhea" id="RHEA:38895"/>
        <dbReference type="ChEBI" id="CHEBI:64612"/>
    </reaction>
</comment>
<feature type="transmembrane region" description="Helical" evidence="20">
    <location>
        <begin position="194"/>
        <end position="211"/>
    </location>
</feature>
<evidence type="ECO:0000256" key="12">
    <source>
        <dbReference type="ARBA" id="ARBA00023136"/>
    </source>
</evidence>
<dbReference type="Pfam" id="PF03348">
    <property type="entry name" value="Serinc"/>
    <property type="match status" value="1"/>
</dbReference>
<comment type="similarity">
    <text evidence="2">Belongs to the TDE1 family.</text>
</comment>
<feature type="region of interest" description="Disordered" evidence="19">
    <location>
        <begin position="287"/>
        <end position="325"/>
    </location>
</feature>
<evidence type="ECO:0000256" key="20">
    <source>
        <dbReference type="SAM" id="Phobius"/>
    </source>
</evidence>
<reference evidence="22" key="3">
    <citation type="submission" date="2025-09" db="UniProtKB">
        <authorList>
            <consortium name="Ensembl"/>
        </authorList>
    </citation>
    <scope>IDENTIFICATION</scope>
    <source>
        <strain evidence="22">Glennie</strain>
    </source>
</reference>
<sequence>MYALYFILVALICCIMMSKTVAAKMQEHIPFYEDICKGIQAGDTCEKLVGYSAVYRVCFGMACFFFLFFLLTLRINSSKNLRAYIHNGFWFFKLLLLAAMCAGAFFIPDQDTFLEAWRYVGAAGGFLFIAIQLILLVEFAHRWNKNWTAGTAHNKLWYAALALVTLLMYSVAAGALALMAVFYTRPEGCEDNKILLGVHGGLCLLVSAVAVSPCIQKRQPHSGLLQSGLISCYVMYLTFSALSSKPPDIIVGKDQKNITICVPDFSQEFHTDENLVHRPWPVSPLPSLTSTTRSSSEALRGRYAAPRTEVSGSGHPARAAPGKGGQQVIYDEKKGTVYSYAYFHFVFFLASLYVMMTVTNWFNYESAHIEKFFTGSSSIFWIKMASCWCGVGLYLWTLVAPLCCPTREFSVLTRSRPPGPRRPPTPAAGRPRGRDARASGRPASGREPEIAGPGARRFLPGGLPVPAPCLSATREAFWSVPPGASPRPQPGDWAGSPGRRFFRRTVCA</sequence>
<feature type="transmembrane region" description="Helical" evidence="20">
    <location>
        <begin position="340"/>
        <end position="359"/>
    </location>
</feature>
<dbReference type="InterPro" id="IPR005016">
    <property type="entry name" value="TDE1/TMS"/>
</dbReference>
<evidence type="ECO:0000256" key="10">
    <source>
        <dbReference type="ARBA" id="ARBA00023098"/>
    </source>
</evidence>
<keyword evidence="8" id="KW-0391">Immunity</keyword>
<reference evidence="22" key="2">
    <citation type="submission" date="2025-08" db="UniProtKB">
        <authorList>
            <consortium name="Ensembl"/>
        </authorList>
    </citation>
    <scope>IDENTIFICATION</scope>
    <source>
        <strain evidence="22">Glennie</strain>
    </source>
</reference>
<protein>
    <recommendedName>
        <fullName evidence="3">Serine incorporator 5</fullName>
    </recommendedName>
</protein>
<evidence type="ECO:0000256" key="9">
    <source>
        <dbReference type="ARBA" id="ARBA00022989"/>
    </source>
</evidence>
<keyword evidence="5" id="KW-0444">Lipid biosynthesis</keyword>
<evidence type="ECO:0000256" key="3">
    <source>
        <dbReference type="ARBA" id="ARBA00021252"/>
    </source>
</evidence>
<feature type="chain" id="PRO_5027624602" description="Serine incorporator 5" evidence="21">
    <location>
        <begin position="23"/>
        <end position="508"/>
    </location>
</feature>
<evidence type="ECO:0000313" key="22">
    <source>
        <dbReference type="Ensembl" id="ENSOANP00000012552.3"/>
    </source>
</evidence>
<dbReference type="GO" id="GO:0008654">
    <property type="term" value="P:phospholipid biosynthetic process"/>
    <property type="evidence" value="ECO:0007669"/>
    <property type="project" value="UniProtKB-KW"/>
</dbReference>
<evidence type="ECO:0000256" key="21">
    <source>
        <dbReference type="SAM" id="SignalP"/>
    </source>
</evidence>
<feature type="transmembrane region" description="Helical" evidence="20">
    <location>
        <begin position="157"/>
        <end position="182"/>
    </location>
</feature>
<feature type="transmembrane region" description="Helical" evidence="20">
    <location>
        <begin position="119"/>
        <end position="137"/>
    </location>
</feature>